<evidence type="ECO:0000256" key="1">
    <source>
        <dbReference type="SAM" id="Coils"/>
    </source>
</evidence>
<proteinExistence type="predicted"/>
<keyword evidence="3" id="KW-0472">Membrane</keyword>
<gene>
    <name evidence="4" type="ORF">JMA_40120</name>
</gene>
<dbReference type="KEGG" id="jeo:JMA_40120"/>
<feature type="transmembrane region" description="Helical" evidence="3">
    <location>
        <begin position="56"/>
        <end position="77"/>
    </location>
</feature>
<protein>
    <submittedName>
        <fullName evidence="4">Uncharacterized protein</fullName>
    </submittedName>
</protein>
<dbReference type="BioCyc" id="JESP1508404:G14D9-13296-MONOMER"/>
<geneLocation type="plasmid" evidence="5"/>
<dbReference type="EMBL" id="CP009417">
    <property type="protein sequence ID" value="AJD93330.1"/>
    <property type="molecule type" value="Genomic_DNA"/>
</dbReference>
<evidence type="ECO:0000256" key="3">
    <source>
        <dbReference type="SAM" id="Phobius"/>
    </source>
</evidence>
<evidence type="ECO:0000313" key="4">
    <source>
        <dbReference type="EMBL" id="AJD93330.1"/>
    </source>
</evidence>
<keyword evidence="3" id="KW-1133">Transmembrane helix</keyword>
<evidence type="ECO:0000256" key="2">
    <source>
        <dbReference type="SAM" id="MobiDB-lite"/>
    </source>
</evidence>
<dbReference type="AlphaFoldDB" id="A0A0B5AT31"/>
<keyword evidence="5" id="KW-1185">Reference proteome</keyword>
<keyword evidence="1" id="KW-0175">Coiled coil</keyword>
<name>A0A0B5AT31_9BACL</name>
<accession>A0A0B5AT31</accession>
<reference evidence="4 5" key="1">
    <citation type="submission" date="2014-08" db="EMBL/GenBank/DDBJ databases">
        <title>Complete genome of a marine bacteria Jeotgalibacillus malaysiensis.</title>
        <authorList>
            <person name="Yaakop A.S."/>
            <person name="Chan K.-G."/>
            <person name="Goh K.M."/>
        </authorList>
    </citation>
    <scope>NUCLEOTIDE SEQUENCE [LARGE SCALE GENOMIC DNA]</scope>
    <source>
        <strain evidence="4 5">D5</strain>
        <plasmid evidence="5">Plasmid</plasmid>
    </source>
</reference>
<feature type="coiled-coil region" evidence="1">
    <location>
        <begin position="159"/>
        <end position="186"/>
    </location>
</feature>
<evidence type="ECO:0000313" key="5">
    <source>
        <dbReference type="Proteomes" id="UP000031449"/>
    </source>
</evidence>
<dbReference type="Proteomes" id="UP000031449">
    <property type="component" value="Plasmid unnamed"/>
</dbReference>
<dbReference type="HOGENOM" id="CLU_1159854_0_0_9"/>
<organism evidence="4 5">
    <name type="scientific">Jeotgalibacillus malaysiensis</name>
    <dbReference type="NCBI Taxonomy" id="1508404"/>
    <lineage>
        <taxon>Bacteria</taxon>
        <taxon>Bacillati</taxon>
        <taxon>Bacillota</taxon>
        <taxon>Bacilli</taxon>
        <taxon>Bacillales</taxon>
        <taxon>Caryophanaceae</taxon>
        <taxon>Jeotgalibacillus</taxon>
    </lineage>
</organism>
<feature type="compositionally biased region" description="Acidic residues" evidence="2">
    <location>
        <begin position="1"/>
        <end position="20"/>
    </location>
</feature>
<keyword evidence="4" id="KW-0614">Plasmid</keyword>
<keyword evidence="3" id="KW-0812">Transmembrane</keyword>
<feature type="region of interest" description="Disordered" evidence="2">
    <location>
        <begin position="1"/>
        <end position="33"/>
    </location>
</feature>
<sequence length="239" mass="27730">MKRQDEEIDKEMDEILEETDTPGSKTEEAKTEEDYLKEVVEEEDLEENNTPLSHTLMMFASAILLLSTAGVIAWGYTDVQKERENAMNELRLPEGKPVSIQEEEQPKEKVEKTAGLSYEEASVKLEDPMNRYAEHATRTDEMSMKFMEDPNVAYTTEWKMDYQSEMKQLREANAEIQGIIQQTESNVLNETGAMFNDGIEIAQVRYEAIVEKDKEKLAHSFMLMKELNDKMPEYISWFE</sequence>